<protein>
    <submittedName>
        <fullName evidence="2">Uncharacterized protein</fullName>
    </submittedName>
</protein>
<name>A0AAD8BGJ9_BIOPF</name>
<proteinExistence type="predicted"/>
<sequence>MAEPTSILMTAPSCLHGVKGGGEQRQNSFRFDDEEEDGSFRSSVTKRMSTIRNKTHVYETTKNYVTKRNR</sequence>
<accession>A0AAD8BGJ9</accession>
<keyword evidence="3" id="KW-1185">Reference proteome</keyword>
<dbReference type="Proteomes" id="UP001233172">
    <property type="component" value="Unassembled WGS sequence"/>
</dbReference>
<gene>
    <name evidence="2" type="ORF">Bpfe_017432</name>
</gene>
<evidence type="ECO:0000256" key="1">
    <source>
        <dbReference type="SAM" id="MobiDB-lite"/>
    </source>
</evidence>
<feature type="region of interest" description="Disordered" evidence="1">
    <location>
        <begin position="1"/>
        <end position="43"/>
    </location>
</feature>
<dbReference type="AlphaFoldDB" id="A0AAD8BGJ9"/>
<evidence type="ECO:0000313" key="3">
    <source>
        <dbReference type="Proteomes" id="UP001233172"/>
    </source>
</evidence>
<dbReference type="EMBL" id="JASAOG010000089">
    <property type="protein sequence ID" value="KAK0053055.1"/>
    <property type="molecule type" value="Genomic_DNA"/>
</dbReference>
<reference evidence="2" key="2">
    <citation type="submission" date="2023-04" db="EMBL/GenBank/DDBJ databases">
        <authorList>
            <person name="Bu L."/>
            <person name="Lu L."/>
            <person name="Laidemitt M.R."/>
            <person name="Zhang S.M."/>
            <person name="Mutuku M."/>
            <person name="Mkoji G."/>
            <person name="Steinauer M."/>
            <person name="Loker E.S."/>
        </authorList>
    </citation>
    <scope>NUCLEOTIDE SEQUENCE</scope>
    <source>
        <strain evidence="2">KasaAsao</strain>
        <tissue evidence="2">Whole Snail</tissue>
    </source>
</reference>
<reference evidence="2" key="1">
    <citation type="journal article" date="2023" name="PLoS Negl. Trop. Dis.">
        <title>A genome sequence for Biomphalaria pfeifferi, the major vector snail for the human-infecting parasite Schistosoma mansoni.</title>
        <authorList>
            <person name="Bu L."/>
            <person name="Lu L."/>
            <person name="Laidemitt M.R."/>
            <person name="Zhang S.M."/>
            <person name="Mutuku M."/>
            <person name="Mkoji G."/>
            <person name="Steinauer M."/>
            <person name="Loker E.S."/>
        </authorList>
    </citation>
    <scope>NUCLEOTIDE SEQUENCE</scope>
    <source>
        <strain evidence="2">KasaAsao</strain>
    </source>
</reference>
<comment type="caution">
    <text evidence="2">The sequence shown here is derived from an EMBL/GenBank/DDBJ whole genome shotgun (WGS) entry which is preliminary data.</text>
</comment>
<evidence type="ECO:0000313" key="2">
    <source>
        <dbReference type="EMBL" id="KAK0053055.1"/>
    </source>
</evidence>
<organism evidence="2 3">
    <name type="scientific">Biomphalaria pfeifferi</name>
    <name type="common">Bloodfluke planorb</name>
    <name type="synonym">Freshwater snail</name>
    <dbReference type="NCBI Taxonomy" id="112525"/>
    <lineage>
        <taxon>Eukaryota</taxon>
        <taxon>Metazoa</taxon>
        <taxon>Spiralia</taxon>
        <taxon>Lophotrochozoa</taxon>
        <taxon>Mollusca</taxon>
        <taxon>Gastropoda</taxon>
        <taxon>Heterobranchia</taxon>
        <taxon>Euthyneura</taxon>
        <taxon>Panpulmonata</taxon>
        <taxon>Hygrophila</taxon>
        <taxon>Lymnaeoidea</taxon>
        <taxon>Planorbidae</taxon>
        <taxon>Biomphalaria</taxon>
    </lineage>
</organism>